<evidence type="ECO:0000313" key="2">
    <source>
        <dbReference type="Proteomes" id="UP001300745"/>
    </source>
</evidence>
<evidence type="ECO:0000313" key="1">
    <source>
        <dbReference type="EMBL" id="MCX2941259.1"/>
    </source>
</evidence>
<dbReference type="InterPro" id="IPR032710">
    <property type="entry name" value="NTF2-like_dom_sf"/>
</dbReference>
<protein>
    <submittedName>
        <fullName evidence="1">Nuclear transport factor 2 family protein</fullName>
    </submittedName>
</protein>
<dbReference type="SUPFAM" id="SSF54427">
    <property type="entry name" value="NTF2-like"/>
    <property type="match status" value="1"/>
</dbReference>
<organism evidence="1 2">
    <name type="scientific">Mycobacterium pinniadriaticum</name>
    <dbReference type="NCBI Taxonomy" id="2994102"/>
    <lineage>
        <taxon>Bacteria</taxon>
        <taxon>Bacillati</taxon>
        <taxon>Actinomycetota</taxon>
        <taxon>Actinomycetes</taxon>
        <taxon>Mycobacteriales</taxon>
        <taxon>Mycobacteriaceae</taxon>
        <taxon>Mycobacterium</taxon>
    </lineage>
</organism>
<dbReference type="Proteomes" id="UP001300745">
    <property type="component" value="Unassembled WGS sequence"/>
</dbReference>
<reference evidence="1 2" key="1">
    <citation type="submission" date="2022-11" db="EMBL/GenBank/DDBJ databases">
        <title>Mycobacterium sp. nov.</title>
        <authorList>
            <person name="Papic B."/>
            <person name="Spicic S."/>
            <person name="Duvnjak S."/>
        </authorList>
    </citation>
    <scope>NUCLEOTIDE SEQUENCE [LARGE SCALE GENOMIC DNA]</scope>
    <source>
        <strain evidence="1 2">CVI_P4</strain>
    </source>
</reference>
<keyword evidence="2" id="KW-1185">Reference proteome</keyword>
<sequence>MIDDVFVTAATQDVLAHHLECMGKLDLAGTMADYNEDSTLFTPDGVLRGSAALRRFFAELFGEFTKPD</sequence>
<gene>
    <name evidence="1" type="ORF">ORI27_31715</name>
</gene>
<dbReference type="Gene3D" id="3.10.450.50">
    <property type="match status" value="1"/>
</dbReference>
<proteinExistence type="predicted"/>
<name>A0ABT3SQ02_9MYCO</name>
<dbReference type="RefSeq" id="WP_266001172.1">
    <property type="nucleotide sequence ID" value="NZ_JAPJDN010000065.1"/>
</dbReference>
<dbReference type="EMBL" id="JAPJDO010000065">
    <property type="protein sequence ID" value="MCX2941259.1"/>
    <property type="molecule type" value="Genomic_DNA"/>
</dbReference>
<accession>A0ABT3SQ02</accession>
<comment type="caution">
    <text evidence="1">The sequence shown here is derived from an EMBL/GenBank/DDBJ whole genome shotgun (WGS) entry which is preliminary data.</text>
</comment>